<keyword evidence="4" id="KW-1185">Reference proteome</keyword>
<feature type="domain" description="Response regulatory" evidence="2">
    <location>
        <begin position="8"/>
        <end position="133"/>
    </location>
</feature>
<evidence type="ECO:0000313" key="4">
    <source>
        <dbReference type="Proteomes" id="UP000192582"/>
    </source>
</evidence>
<dbReference type="PANTHER" id="PTHR44520:SF2">
    <property type="entry name" value="RESPONSE REGULATOR RCP1"/>
    <property type="match status" value="1"/>
</dbReference>
<dbReference type="InterPro" id="IPR001789">
    <property type="entry name" value="Sig_transdc_resp-reg_receiver"/>
</dbReference>
<accession>A0A1W1UYX5</accession>
<dbReference type="EMBL" id="FWWU01000008">
    <property type="protein sequence ID" value="SMB86322.1"/>
    <property type="molecule type" value="Genomic_DNA"/>
</dbReference>
<keyword evidence="3" id="KW-0238">DNA-binding</keyword>
<dbReference type="Gene3D" id="3.40.50.2300">
    <property type="match status" value="1"/>
</dbReference>
<protein>
    <submittedName>
        <fullName evidence="3">Response regulators consisting of a CheY-like receiver domain and a winged-helix DNA-binding domain</fullName>
    </submittedName>
</protein>
<gene>
    <name evidence="3" type="ORF">SAMN00790413_03768</name>
</gene>
<dbReference type="GO" id="GO:0000160">
    <property type="term" value="P:phosphorelay signal transduction system"/>
    <property type="evidence" value="ECO:0007669"/>
    <property type="project" value="InterPro"/>
</dbReference>
<sequence>MSRAGRAQVLLVEDSPSDLALLHFAFQESGLQVDLHVVRDGEEALRFMRRQAPFDAGPTPDLILLDLNLPRLGGFDVLEALKADDRLRDIPVVVLSTSDADADIRRAYLLEAESYQVKPVTYSELLTFITYIDRFWETREPHSNGTSGFPSSRKDSDA</sequence>
<dbReference type="SUPFAM" id="SSF52172">
    <property type="entry name" value="CheY-like"/>
    <property type="match status" value="1"/>
</dbReference>
<name>A0A1W1UYX5_9DEIO</name>
<dbReference type="PROSITE" id="PS50110">
    <property type="entry name" value="RESPONSE_REGULATORY"/>
    <property type="match status" value="1"/>
</dbReference>
<evidence type="ECO:0000259" key="2">
    <source>
        <dbReference type="PROSITE" id="PS50110"/>
    </source>
</evidence>
<dbReference type="InterPro" id="IPR011006">
    <property type="entry name" value="CheY-like_superfamily"/>
</dbReference>
<dbReference type="AlphaFoldDB" id="A0A1W1UYX5"/>
<dbReference type="PANTHER" id="PTHR44520">
    <property type="entry name" value="RESPONSE REGULATOR RCP1-RELATED"/>
    <property type="match status" value="1"/>
</dbReference>
<dbReference type="SMART" id="SM00448">
    <property type="entry name" value="REC"/>
    <property type="match status" value="1"/>
</dbReference>
<feature type="modified residue" description="4-aspartylphosphate" evidence="1">
    <location>
        <position position="66"/>
    </location>
</feature>
<dbReference type="STRING" id="695939.SAMN00790413_03768"/>
<reference evidence="3 4" key="1">
    <citation type="submission" date="2017-04" db="EMBL/GenBank/DDBJ databases">
        <authorList>
            <person name="Afonso C.L."/>
            <person name="Miller P.J."/>
            <person name="Scott M.A."/>
            <person name="Spackman E."/>
            <person name="Goraichik I."/>
            <person name="Dimitrov K.M."/>
            <person name="Suarez D.L."/>
            <person name="Swayne D.E."/>
        </authorList>
    </citation>
    <scope>NUCLEOTIDE SEQUENCE [LARGE SCALE GENOMIC DNA]</scope>
    <source>
        <strain evidence="3 4">KR-140</strain>
    </source>
</reference>
<dbReference type="Pfam" id="PF00072">
    <property type="entry name" value="Response_reg"/>
    <property type="match status" value="1"/>
</dbReference>
<evidence type="ECO:0000256" key="1">
    <source>
        <dbReference type="PROSITE-ProRule" id="PRU00169"/>
    </source>
</evidence>
<dbReference type="InterPro" id="IPR052893">
    <property type="entry name" value="TCS_response_regulator"/>
</dbReference>
<dbReference type="OrthoDB" id="9785718at2"/>
<dbReference type="CDD" id="cd17557">
    <property type="entry name" value="REC_Rcp-like"/>
    <property type="match status" value="1"/>
</dbReference>
<proteinExistence type="predicted"/>
<organism evidence="3 4">
    <name type="scientific">Deinococcus hopiensis KR-140</name>
    <dbReference type="NCBI Taxonomy" id="695939"/>
    <lineage>
        <taxon>Bacteria</taxon>
        <taxon>Thermotogati</taxon>
        <taxon>Deinococcota</taxon>
        <taxon>Deinococci</taxon>
        <taxon>Deinococcales</taxon>
        <taxon>Deinococcaceae</taxon>
        <taxon>Deinococcus</taxon>
    </lineage>
</organism>
<keyword evidence="1" id="KW-0597">Phosphoprotein</keyword>
<dbReference type="Proteomes" id="UP000192582">
    <property type="component" value="Unassembled WGS sequence"/>
</dbReference>
<dbReference type="GO" id="GO:0003677">
    <property type="term" value="F:DNA binding"/>
    <property type="evidence" value="ECO:0007669"/>
    <property type="project" value="UniProtKB-KW"/>
</dbReference>
<evidence type="ECO:0000313" key="3">
    <source>
        <dbReference type="EMBL" id="SMB86322.1"/>
    </source>
</evidence>